<dbReference type="EMBL" id="CP094538">
    <property type="protein sequence ID" value="UOE36765.1"/>
    <property type="molecule type" value="Genomic_DNA"/>
</dbReference>
<gene>
    <name evidence="3" type="primary">brxC</name>
    <name evidence="3" type="ORF">MTP16_25545</name>
</gene>
<protein>
    <submittedName>
        <fullName evidence="3">BREX system P-loop protein BrxC</fullName>
    </submittedName>
</protein>
<dbReference type="Pfam" id="PF25791">
    <property type="entry name" value="WHD_BREX_BrxC"/>
    <property type="match status" value="1"/>
</dbReference>
<keyword evidence="4" id="KW-1185">Reference proteome</keyword>
<dbReference type="RefSeq" id="WP_243520943.1">
    <property type="nucleotide sequence ID" value="NZ_CP094538.1"/>
</dbReference>
<feature type="region of interest" description="Disordered" evidence="1">
    <location>
        <begin position="1140"/>
        <end position="1165"/>
    </location>
</feature>
<accession>A0ABY4BCG2</accession>
<dbReference type="NCBIfam" id="NF033441">
    <property type="entry name" value="BREX_BrxC"/>
    <property type="match status" value="1"/>
</dbReference>
<proteinExistence type="predicted"/>
<keyword evidence="3" id="KW-0614">Plasmid</keyword>
<feature type="domain" description="Probable ATP-binding protein BrxC winged helix-turn-helix" evidence="2">
    <location>
        <begin position="798"/>
        <end position="877"/>
    </location>
</feature>
<evidence type="ECO:0000256" key="1">
    <source>
        <dbReference type="SAM" id="MobiDB-lite"/>
    </source>
</evidence>
<dbReference type="Proteomes" id="UP000831390">
    <property type="component" value="Plasmid unnamed4"/>
</dbReference>
<dbReference type="InterPro" id="IPR058038">
    <property type="entry name" value="BREX_BrxC_wHTH"/>
</dbReference>
<geneLocation type="plasmid" evidence="3 4">
    <name>unnamed4</name>
</geneLocation>
<evidence type="ECO:0000259" key="2">
    <source>
        <dbReference type="Pfam" id="PF25791"/>
    </source>
</evidence>
<dbReference type="InterPro" id="IPR047679">
    <property type="entry name" value="BREX_BrxC"/>
</dbReference>
<name>A0ABY4BCG2_9BACT</name>
<evidence type="ECO:0000313" key="4">
    <source>
        <dbReference type="Proteomes" id="UP000831390"/>
    </source>
</evidence>
<reference evidence="3 4" key="1">
    <citation type="submission" date="2022-03" db="EMBL/GenBank/DDBJ databases">
        <title>Hymenobactersp. isolated from the air.</title>
        <authorList>
            <person name="Won M."/>
            <person name="Kwon S.-W."/>
        </authorList>
    </citation>
    <scope>NUCLEOTIDE SEQUENCE [LARGE SCALE GENOMIC DNA]</scope>
    <source>
        <strain evidence="3 4">KACC 22596</strain>
        <plasmid evidence="3 4">unnamed4</plasmid>
    </source>
</reference>
<sequence>MSIRTLFNLEIERPIEPVVNYGTNAKREEALLTEVREYVTTAHIEERIEKLLEAVEDGANGNPNTEVGIWVSGFYGSGKSSFTKYLGMALDTNRQLAGRPFREQLADRLTLTLRQRLLTLTQRHPAAVVMLDLASEASGAMRLVHEELYRKVLQWADFSTEARTRDLELRLLRDGKLDAFKKRVPELPDAAGLSWAEVRDDPYSGIYVASQLAHEFYPARFPAADTLANTAELQIERGLDEDVATMLTLVRQKTGYQNVIFVIDEVGQYVAPVDDRITMLQGLAESLKRQGHALLIVTAQQTLTNDNPDAALNSAKLTKLLARFPMQLELKSGDISHIITERLLKKSAAGTTALHQLFEQVSQSLNHATRLQDVSVLRLPEFSRDRFVDLYPFLPQHFELMLRLLSRLATKHGGLGLRSALKLTQDMLLDTASGVAVADAPLGRLITLADFYRVLTLEIGRSLAYLTAAVDKARLVFGADSLMAEAAAAVAVLQIIEEVVPVTFVNVAALLQPDARHLRTPAEVKQALEELIAHVELPFALLNDQVRILSEEVKELETERNKLQPLAVDRLNLEREVLKELLPDTTRRTMLGGNRAVVAGLFWYPGADVLSPVAAGADPIQVVVTLLDPSEYQAQVSQLALRSTAPQEHNRLYACGQLPAGWNDQVRDLYRAGEIVRLNQHSARPGDEAQYVRSQQELTRRLLRDLGQKVRLSLESGSFIFRGSQTATRTEATTLPGALGKRLKDVTELTYEKYTLAGHPGAGETAVQFLQAKDLTTLPTQYDPLGLADANGAVRADHPALMAVADYLRRHLQADGRTLLDHFAAPPYGWSKDAIRYLVAALLRDGRVKLHTGGQSVSGSSPEARTAIGNTNGFNRITLRLADGVPSAELRNMAVHRLEELTDDTVSPTLNGINKAAREFFPGKLAQLAGLPSRLRAVQVPGPDRAEQVLTQVRSLLDGDDADVISRLGDPDNELVSNLGWADHLSRQLDEGLENTLRDLLPLRERLARLPDVVALTELRRAAADPLARLDELLTHDTFGGRTADLTTAHRQLVTALKAGVAALAKHQLDRLRQTATELRGSYTWNYLDVEAQTAIADALSDLALPYEQAHTGTLRDLEDLQNHGYSVEERLADLRRRVSEARPPAPPPSEVQEDGTPTPSVATPLRLRRRLTSADDLDQLIERLQRLRAGFVAGQAFEFDFED</sequence>
<organism evidence="3 4">
    <name type="scientific">Hymenobacter monticola</name>
    <dbReference type="NCBI Taxonomy" id="1705399"/>
    <lineage>
        <taxon>Bacteria</taxon>
        <taxon>Pseudomonadati</taxon>
        <taxon>Bacteroidota</taxon>
        <taxon>Cytophagia</taxon>
        <taxon>Cytophagales</taxon>
        <taxon>Hymenobacteraceae</taxon>
        <taxon>Hymenobacter</taxon>
    </lineage>
</organism>
<evidence type="ECO:0000313" key="3">
    <source>
        <dbReference type="EMBL" id="UOE36765.1"/>
    </source>
</evidence>